<evidence type="ECO:0000256" key="1">
    <source>
        <dbReference type="SAM" id="Coils"/>
    </source>
</evidence>
<dbReference type="PANTHER" id="PTHR31029:SF4">
    <property type="entry name" value="CYCLIN-DEPENDENT KINASE-LIKE PROTEIN"/>
    <property type="match status" value="1"/>
</dbReference>
<feature type="coiled-coil region" evidence="1">
    <location>
        <begin position="171"/>
        <end position="198"/>
    </location>
</feature>
<dbReference type="Proteomes" id="UP001497512">
    <property type="component" value="Chromosome 11"/>
</dbReference>
<organism evidence="3 4">
    <name type="scientific">Sphagnum troendelagicum</name>
    <dbReference type="NCBI Taxonomy" id="128251"/>
    <lineage>
        <taxon>Eukaryota</taxon>
        <taxon>Viridiplantae</taxon>
        <taxon>Streptophyta</taxon>
        <taxon>Embryophyta</taxon>
        <taxon>Bryophyta</taxon>
        <taxon>Sphagnophytina</taxon>
        <taxon>Sphagnopsida</taxon>
        <taxon>Sphagnales</taxon>
        <taxon>Sphagnaceae</taxon>
        <taxon>Sphagnum</taxon>
    </lineage>
</organism>
<name>A0ABP0TIC2_9BRYO</name>
<reference evidence="3" key="1">
    <citation type="submission" date="2024-02" db="EMBL/GenBank/DDBJ databases">
        <authorList>
            <consortium name="ELIXIR-Norway"/>
            <consortium name="Elixir Norway"/>
        </authorList>
    </citation>
    <scope>NUCLEOTIDE SEQUENCE</scope>
</reference>
<protein>
    <submittedName>
        <fullName evidence="3">Uncharacterized protein</fullName>
    </submittedName>
</protein>
<gene>
    <name evidence="3" type="ORF">CSSPTR1EN2_LOCUS3940</name>
</gene>
<evidence type="ECO:0000256" key="2">
    <source>
        <dbReference type="SAM" id="MobiDB-lite"/>
    </source>
</evidence>
<dbReference type="InterPro" id="IPR042316">
    <property type="entry name" value="IRKI-like"/>
</dbReference>
<sequence>MLKSQQGVGGHLDSAKTATRDKAHRMSGRDGTRDKLEDSFTRHLGNNLTRNDMRDVGTISRSDRSKSTHRSRRKTIDGSQVGGRFEVPQVSYVGCGCKSRNSIELEAEHSCPSTPVSGNHIAAVSCSKQAVTPLSLTGKLTKSVSGIFSRRSKPIQPVSAPNWEVEWGRFREQHDQEIKDMKQMYANLQSICQELKSIGLQHDDEASPYASPTQINEDHGLGVANAPRLSHAKRTALKVSQYPGSGIKPCACERDVNLIRRSRSVPRIRSNGCSAALFAEETTIPISIPIKTSKGLGVPTIALFEEIVQGQKAFLRSFCASLVKHGETRVSIENSNMDVGNRDAIGALVSRLLPNTSFAKRWHLKYGIEAWVNRVVLQEFSSDNNYGLQLNTRETSADRKETQISSWDEFQKLAVLNPTDAIDPDGKAYHCNFHMFCNRKFQVIHDELQWWDTWPEPLVEEFLEAMKHVWRAHKLSLTFTPPASIFCVKASTLFDGKFMDPLDALTVTQCEEFSQSTSKVGFMVTPGYVVQNSIIKSQVYLMPRAGLIQSYSN</sequence>
<feature type="compositionally biased region" description="Basic and acidic residues" evidence="2">
    <location>
        <begin position="27"/>
        <end position="41"/>
    </location>
</feature>
<evidence type="ECO:0000313" key="4">
    <source>
        <dbReference type="Proteomes" id="UP001497512"/>
    </source>
</evidence>
<dbReference type="EMBL" id="OZ019903">
    <property type="protein sequence ID" value="CAK9197369.1"/>
    <property type="molecule type" value="Genomic_DNA"/>
</dbReference>
<dbReference type="PANTHER" id="PTHR31029">
    <property type="entry name" value="CYCLIN-DEPENDENT KINASE-LIKE PROTEIN"/>
    <property type="match status" value="1"/>
</dbReference>
<accession>A0ABP0TIC2</accession>
<keyword evidence="4" id="KW-1185">Reference proteome</keyword>
<evidence type="ECO:0000313" key="3">
    <source>
        <dbReference type="EMBL" id="CAK9197369.1"/>
    </source>
</evidence>
<proteinExistence type="predicted"/>
<keyword evidence="1" id="KW-0175">Coiled coil</keyword>
<feature type="region of interest" description="Disordered" evidence="2">
    <location>
        <begin position="1"/>
        <end position="77"/>
    </location>
</feature>
<feature type="compositionally biased region" description="Basic and acidic residues" evidence="2">
    <location>
        <begin position="51"/>
        <end position="66"/>
    </location>
</feature>